<sequence>MWSKTGGQQVPIYSQCLATALGGSSLVSVSPHKTRELENQRRSMTGAVRCSVKDRLHTCIRMDTVDMRAQTQKSSQTLDTEKPCEHGVHCAATIPRCSVLPLSPSSPLEKELCLAPSLVLA</sequence>
<gene>
    <name evidence="1" type="ORF">U9M48_026811</name>
</gene>
<dbReference type="AlphaFoldDB" id="A0AAQ3TXG6"/>
<accession>A0AAQ3TXG6</accession>
<evidence type="ECO:0000313" key="2">
    <source>
        <dbReference type="Proteomes" id="UP001341281"/>
    </source>
</evidence>
<keyword evidence="2" id="KW-1185">Reference proteome</keyword>
<proteinExistence type="predicted"/>
<reference evidence="1 2" key="1">
    <citation type="submission" date="2024-02" db="EMBL/GenBank/DDBJ databases">
        <title>High-quality chromosome-scale genome assembly of Pensacola bahiagrass (Paspalum notatum Flugge var. saurae).</title>
        <authorList>
            <person name="Vega J.M."/>
            <person name="Podio M."/>
            <person name="Orjuela J."/>
            <person name="Siena L.A."/>
            <person name="Pessino S.C."/>
            <person name="Combes M.C."/>
            <person name="Mariac C."/>
            <person name="Albertini E."/>
            <person name="Pupilli F."/>
            <person name="Ortiz J.P.A."/>
            <person name="Leblanc O."/>
        </authorList>
    </citation>
    <scope>NUCLEOTIDE SEQUENCE [LARGE SCALE GENOMIC DNA]</scope>
    <source>
        <strain evidence="1">R1</strain>
        <tissue evidence="1">Leaf</tissue>
    </source>
</reference>
<name>A0AAQ3TXG6_PASNO</name>
<protein>
    <submittedName>
        <fullName evidence="1">Uncharacterized protein</fullName>
    </submittedName>
</protein>
<dbReference type="Proteomes" id="UP001341281">
    <property type="component" value="Chromosome 06"/>
</dbReference>
<organism evidence="1 2">
    <name type="scientific">Paspalum notatum var. saurae</name>
    <dbReference type="NCBI Taxonomy" id="547442"/>
    <lineage>
        <taxon>Eukaryota</taxon>
        <taxon>Viridiplantae</taxon>
        <taxon>Streptophyta</taxon>
        <taxon>Embryophyta</taxon>
        <taxon>Tracheophyta</taxon>
        <taxon>Spermatophyta</taxon>
        <taxon>Magnoliopsida</taxon>
        <taxon>Liliopsida</taxon>
        <taxon>Poales</taxon>
        <taxon>Poaceae</taxon>
        <taxon>PACMAD clade</taxon>
        <taxon>Panicoideae</taxon>
        <taxon>Andropogonodae</taxon>
        <taxon>Paspaleae</taxon>
        <taxon>Paspalinae</taxon>
        <taxon>Paspalum</taxon>
    </lineage>
</organism>
<evidence type="ECO:0000313" key="1">
    <source>
        <dbReference type="EMBL" id="WVZ79205.1"/>
    </source>
</evidence>
<dbReference type="EMBL" id="CP144750">
    <property type="protein sequence ID" value="WVZ79205.1"/>
    <property type="molecule type" value="Genomic_DNA"/>
</dbReference>